<dbReference type="InterPro" id="IPR027417">
    <property type="entry name" value="P-loop_NTPase"/>
</dbReference>
<reference evidence="1 2" key="1">
    <citation type="submission" date="2018-05" db="EMBL/GenBank/DDBJ databases">
        <title>Candidatus Cardinium hertigii Genome Assembly.</title>
        <authorList>
            <person name="Showmaker K.C."/>
            <person name="Walden K.O."/>
            <person name="Fields C.J."/>
            <person name="Lambert K.N."/>
            <person name="Hudson M.E."/>
        </authorList>
    </citation>
    <scope>NUCLEOTIDE SEQUENCE [LARGE SCALE GENOMIC DNA]</scope>
    <source>
        <strain evidence="2">cHgTN10</strain>
    </source>
</reference>
<keyword evidence="2" id="KW-1185">Reference proteome</keyword>
<accession>A0A2Z3L9K7</accession>
<dbReference type="EMBL" id="CP029619">
    <property type="protein sequence ID" value="AWN82051.1"/>
    <property type="molecule type" value="Genomic_DNA"/>
</dbReference>
<dbReference type="AlphaFoldDB" id="A0A2Z3L9K7"/>
<dbReference type="OrthoDB" id="1172326at2"/>
<proteinExistence type="predicted"/>
<sequence>MIQSVETVLQKLQKGSYAPIYFLQGEEPYYYRCHCKTSSDTLLTPAEKSFNLTIFMVKNIAMTTLGSMP</sequence>
<evidence type="ECO:0000313" key="1">
    <source>
        <dbReference type="EMBL" id="AWN82051.1"/>
    </source>
</evidence>
<dbReference type="RefSeq" id="WP_109997450.1">
    <property type="nucleotide sequence ID" value="NZ_CP029619.1"/>
</dbReference>
<organism evidence="1 2">
    <name type="scientific">Candidatus Cardinium hertigii</name>
    <dbReference type="NCBI Taxonomy" id="247481"/>
    <lineage>
        <taxon>Bacteria</taxon>
        <taxon>Pseudomonadati</taxon>
        <taxon>Bacteroidota</taxon>
        <taxon>Cytophagia</taxon>
        <taxon>Cytophagales</taxon>
        <taxon>Amoebophilaceae</taxon>
        <taxon>Candidatus Cardinium</taxon>
    </lineage>
</organism>
<gene>
    <name evidence="1" type="ORF">DK880_00741</name>
</gene>
<dbReference type="KEGG" id="cher:DK880_00741"/>
<dbReference type="Gene3D" id="3.40.50.300">
    <property type="entry name" value="P-loop containing nucleotide triphosphate hydrolases"/>
    <property type="match status" value="1"/>
</dbReference>
<name>A0A2Z3L9K7_9BACT</name>
<evidence type="ECO:0000313" key="2">
    <source>
        <dbReference type="Proteomes" id="UP000245872"/>
    </source>
</evidence>
<dbReference type="Proteomes" id="UP000245872">
    <property type="component" value="Chromosome"/>
</dbReference>
<protein>
    <submittedName>
        <fullName evidence="1">Uncharacterized protein</fullName>
    </submittedName>
</protein>